<gene>
    <name evidence="1" type="ORF">FSB_LOCUS32262</name>
</gene>
<organism evidence="1">
    <name type="scientific">Fagus sylvatica</name>
    <name type="common">Beechnut</name>
    <dbReference type="NCBI Taxonomy" id="28930"/>
    <lineage>
        <taxon>Eukaryota</taxon>
        <taxon>Viridiplantae</taxon>
        <taxon>Streptophyta</taxon>
        <taxon>Embryophyta</taxon>
        <taxon>Tracheophyta</taxon>
        <taxon>Spermatophyta</taxon>
        <taxon>Magnoliopsida</taxon>
        <taxon>eudicotyledons</taxon>
        <taxon>Gunneridae</taxon>
        <taxon>Pentapetalae</taxon>
        <taxon>rosids</taxon>
        <taxon>fabids</taxon>
        <taxon>Fagales</taxon>
        <taxon>Fagaceae</taxon>
        <taxon>Fagus</taxon>
    </lineage>
</organism>
<accession>A0A2N9GYF2</accession>
<name>A0A2N9GYF2_FAGSY</name>
<dbReference type="EMBL" id="OIVN01002529">
    <property type="protein sequence ID" value="SPD04380.1"/>
    <property type="molecule type" value="Genomic_DNA"/>
</dbReference>
<protein>
    <submittedName>
        <fullName evidence="1">Uncharacterized protein</fullName>
    </submittedName>
</protein>
<proteinExistence type="predicted"/>
<sequence>MEEICWSLWVARASNEFPLFCRQKLAFPVADEIFLNSGCLVGTEFGYFFQLEFLSITLILG</sequence>
<reference evidence="1" key="1">
    <citation type="submission" date="2018-02" db="EMBL/GenBank/DDBJ databases">
        <authorList>
            <person name="Cohen D.B."/>
            <person name="Kent A.D."/>
        </authorList>
    </citation>
    <scope>NUCLEOTIDE SEQUENCE</scope>
</reference>
<dbReference type="AlphaFoldDB" id="A0A2N9GYF2"/>
<evidence type="ECO:0000313" key="1">
    <source>
        <dbReference type="EMBL" id="SPD04380.1"/>
    </source>
</evidence>